<dbReference type="AlphaFoldDB" id="A0A060HR84"/>
<reference evidence="1 2" key="1">
    <citation type="journal article" date="2014" name="Int. J. Syst. Evol. Microbiol.">
        <title>Nitrososphaera viennensis gen. nov., sp. nov., an aerobic and mesophilic, ammonia-oxidizing archaeon from soil and a member of the archaeal phylum Thaumarchaeota.</title>
        <authorList>
            <person name="Stieglmeier M."/>
            <person name="Klingl A."/>
            <person name="Alves R.J."/>
            <person name="Rittmann S.K."/>
            <person name="Melcher M."/>
            <person name="Leisch N."/>
            <person name="Schleper C."/>
        </authorList>
    </citation>
    <scope>NUCLEOTIDE SEQUENCE [LARGE SCALE GENOMIC DNA]</scope>
    <source>
        <strain evidence="1">EN76</strain>
    </source>
</reference>
<dbReference type="OrthoDB" id="7535at2157"/>
<dbReference type="Proteomes" id="UP000027093">
    <property type="component" value="Chromosome"/>
</dbReference>
<dbReference type="EMBL" id="CP007536">
    <property type="protein sequence ID" value="AIC15697.1"/>
    <property type="molecule type" value="Genomic_DNA"/>
</dbReference>
<proteinExistence type="predicted"/>
<dbReference type="HOGENOM" id="CLU_3094244_0_0_2"/>
<dbReference type="KEGG" id="nvn:NVIE_014560"/>
<dbReference type="RefSeq" id="WP_169736199.1">
    <property type="nucleotide sequence ID" value="NZ_CP007536.1"/>
</dbReference>
<evidence type="ECO:0008006" key="3">
    <source>
        <dbReference type="Google" id="ProtNLM"/>
    </source>
</evidence>
<evidence type="ECO:0000313" key="1">
    <source>
        <dbReference type="EMBL" id="AIC15697.1"/>
    </source>
</evidence>
<organism evidence="1 2">
    <name type="scientific">Nitrososphaera viennensis EN76</name>
    <dbReference type="NCBI Taxonomy" id="926571"/>
    <lineage>
        <taxon>Archaea</taxon>
        <taxon>Nitrososphaerota</taxon>
        <taxon>Nitrososphaeria</taxon>
        <taxon>Nitrososphaerales</taxon>
        <taxon>Nitrososphaeraceae</taxon>
        <taxon>Nitrososphaera</taxon>
    </lineage>
</organism>
<name>A0A060HR84_9ARCH</name>
<protein>
    <recommendedName>
        <fullName evidence="3">Ribbon-helix-helix protein CopG domain-containing protein</fullName>
    </recommendedName>
</protein>
<dbReference type="GeneID" id="74946720"/>
<keyword evidence="2" id="KW-1185">Reference proteome</keyword>
<accession>A0A060HR84</accession>
<dbReference type="STRING" id="926571.NVIE_014560"/>
<sequence>MQATTTTAIEDGKRTMPICFTPDQLKVVEEYAKKKGMLNASQAIEELLASN</sequence>
<gene>
    <name evidence="1" type="ORF">NVIE_014560</name>
</gene>
<evidence type="ECO:0000313" key="2">
    <source>
        <dbReference type="Proteomes" id="UP000027093"/>
    </source>
</evidence>